<sequence length="159" mass="17754">MCLYATMTYVRKHQPDIDTLLHVAVRDPRWNSAWARGELLKLGWGGEAATQLWLAVPSYTRRAALRGGASNHRIAAPTTLNRLRLHVSTCLYLCLCLCSADRRSPRIAVHQHYRQQSPAACPPVRPPELPALSSTSRRLLLAVTAACAPHLPTVARRRF</sequence>
<proteinExistence type="predicted"/>
<reference evidence="1" key="1">
    <citation type="journal article" date="2020" name="Stud. Mycol.">
        <title>101 Dothideomycetes genomes: a test case for predicting lifestyles and emergence of pathogens.</title>
        <authorList>
            <person name="Haridas S."/>
            <person name="Albert R."/>
            <person name="Binder M."/>
            <person name="Bloem J."/>
            <person name="Labutti K."/>
            <person name="Salamov A."/>
            <person name="Andreopoulos B."/>
            <person name="Baker S."/>
            <person name="Barry K."/>
            <person name="Bills G."/>
            <person name="Bluhm B."/>
            <person name="Cannon C."/>
            <person name="Castanera R."/>
            <person name="Culley D."/>
            <person name="Daum C."/>
            <person name="Ezra D."/>
            <person name="Gonzalez J."/>
            <person name="Henrissat B."/>
            <person name="Kuo A."/>
            <person name="Liang C."/>
            <person name="Lipzen A."/>
            <person name="Lutzoni F."/>
            <person name="Magnuson J."/>
            <person name="Mondo S."/>
            <person name="Nolan M."/>
            <person name="Ohm R."/>
            <person name="Pangilinan J."/>
            <person name="Park H.-J."/>
            <person name="Ramirez L."/>
            <person name="Alfaro M."/>
            <person name="Sun H."/>
            <person name="Tritt A."/>
            <person name="Yoshinaga Y."/>
            <person name="Zwiers L.-H."/>
            <person name="Turgeon B."/>
            <person name="Goodwin S."/>
            <person name="Spatafora J."/>
            <person name="Crous P."/>
            <person name="Grigoriev I."/>
        </authorList>
    </citation>
    <scope>NUCLEOTIDE SEQUENCE</scope>
    <source>
        <strain evidence="1">CBS 690.94</strain>
    </source>
</reference>
<organism evidence="1 2">
    <name type="scientific">Karstenula rhodostoma CBS 690.94</name>
    <dbReference type="NCBI Taxonomy" id="1392251"/>
    <lineage>
        <taxon>Eukaryota</taxon>
        <taxon>Fungi</taxon>
        <taxon>Dikarya</taxon>
        <taxon>Ascomycota</taxon>
        <taxon>Pezizomycotina</taxon>
        <taxon>Dothideomycetes</taxon>
        <taxon>Pleosporomycetidae</taxon>
        <taxon>Pleosporales</taxon>
        <taxon>Massarineae</taxon>
        <taxon>Didymosphaeriaceae</taxon>
        <taxon>Karstenula</taxon>
    </lineage>
</organism>
<dbReference type="Proteomes" id="UP000799764">
    <property type="component" value="Unassembled WGS sequence"/>
</dbReference>
<evidence type="ECO:0000313" key="2">
    <source>
        <dbReference type="Proteomes" id="UP000799764"/>
    </source>
</evidence>
<keyword evidence="2" id="KW-1185">Reference proteome</keyword>
<gene>
    <name evidence="1" type="ORF">P171DRAFT_21489</name>
</gene>
<protein>
    <submittedName>
        <fullName evidence="1">Uncharacterized protein</fullName>
    </submittedName>
</protein>
<name>A0A9P4UK04_9PLEO</name>
<dbReference type="AlphaFoldDB" id="A0A9P4UK04"/>
<accession>A0A9P4UK04</accession>
<evidence type="ECO:0000313" key="1">
    <source>
        <dbReference type="EMBL" id="KAF2452228.1"/>
    </source>
</evidence>
<dbReference type="EMBL" id="MU001492">
    <property type="protein sequence ID" value="KAF2452228.1"/>
    <property type="molecule type" value="Genomic_DNA"/>
</dbReference>
<comment type="caution">
    <text evidence="1">The sequence shown here is derived from an EMBL/GenBank/DDBJ whole genome shotgun (WGS) entry which is preliminary data.</text>
</comment>